<dbReference type="AlphaFoldDB" id="A0A8J6C2U6"/>
<organism evidence="1 2">
    <name type="scientific">Diacronema lutheri</name>
    <name type="common">Unicellular marine alga</name>
    <name type="synonym">Monochrysis lutheri</name>
    <dbReference type="NCBI Taxonomy" id="2081491"/>
    <lineage>
        <taxon>Eukaryota</taxon>
        <taxon>Haptista</taxon>
        <taxon>Haptophyta</taxon>
        <taxon>Pavlovophyceae</taxon>
        <taxon>Pavlovales</taxon>
        <taxon>Pavlovaceae</taxon>
        <taxon>Diacronema</taxon>
    </lineage>
</organism>
<evidence type="ECO:0000313" key="2">
    <source>
        <dbReference type="Proteomes" id="UP000751190"/>
    </source>
</evidence>
<proteinExistence type="predicted"/>
<protein>
    <submittedName>
        <fullName evidence="1">Uncharacterized protein</fullName>
    </submittedName>
</protein>
<keyword evidence="2" id="KW-1185">Reference proteome</keyword>
<gene>
    <name evidence="1" type="ORF">KFE25_014307</name>
</gene>
<comment type="caution">
    <text evidence="1">The sequence shown here is derived from an EMBL/GenBank/DDBJ whole genome shotgun (WGS) entry which is preliminary data.</text>
</comment>
<dbReference type="EMBL" id="JAGTXO010000035">
    <property type="protein sequence ID" value="KAG8460162.1"/>
    <property type="molecule type" value="Genomic_DNA"/>
</dbReference>
<dbReference type="Proteomes" id="UP000751190">
    <property type="component" value="Unassembled WGS sequence"/>
</dbReference>
<sequence>MAQTAAPYAEQLDEATPERFRRISTHDSIRKEPRILGSSPLELALALAAGTGACAALALAPIAPAARGAIACVWLYQAARLHLQVWRFGGWAGFVFLCRRFPHAYVWTLSTLPVFLAAKLAQWVCAQLFLDNAGRMHRCEPNSHGGADLTLVNWWRMATDLSKPLRVHSVRASVMPNIIAPTLACNVHSVGAWASLDVLRVVCSEHSCSMRNDLFGTNFSYTFHISGVVDESHMYWLVTDATVLWPLTALVSAMWNGYAATLADAIAEAEARSRARPAVTYTGLRFWTDHDPPTLDSLWYPHLRERRPSEYVMDS</sequence>
<evidence type="ECO:0000313" key="1">
    <source>
        <dbReference type="EMBL" id="KAG8460162.1"/>
    </source>
</evidence>
<reference evidence="1" key="1">
    <citation type="submission" date="2021-05" db="EMBL/GenBank/DDBJ databases">
        <title>The genome of the haptophyte Pavlova lutheri (Diacronema luteri, Pavlovales) - a model for lipid biosynthesis in eukaryotic algae.</title>
        <authorList>
            <person name="Hulatt C.J."/>
            <person name="Posewitz M.C."/>
        </authorList>
    </citation>
    <scope>NUCLEOTIDE SEQUENCE</scope>
    <source>
        <strain evidence="1">NIVA-4/92</strain>
    </source>
</reference>
<accession>A0A8J6C2U6</accession>
<name>A0A8J6C2U6_DIALT</name>